<dbReference type="SUPFAM" id="SSF54001">
    <property type="entry name" value="Cysteine proteinases"/>
    <property type="match status" value="1"/>
</dbReference>
<keyword evidence="8" id="KW-1185">Reference proteome</keyword>
<dbReference type="InterPro" id="IPR052398">
    <property type="entry name" value="Ubiquitin_hydrolase_53/54"/>
</dbReference>
<dbReference type="Gene3D" id="3.90.70.10">
    <property type="entry name" value="Cysteine proteinases"/>
    <property type="match status" value="1"/>
</dbReference>
<reference evidence="7 8" key="1">
    <citation type="submission" date="2024-08" db="EMBL/GenBank/DDBJ databases">
        <title>The draft genome of Apodemus speciosus.</title>
        <authorList>
            <person name="Nabeshima K."/>
            <person name="Suzuki S."/>
            <person name="Onuma M."/>
        </authorList>
    </citation>
    <scope>NUCLEOTIDE SEQUENCE [LARGE SCALE GENOMIC DNA]</scope>
    <source>
        <strain evidence="7">IB14-021</strain>
    </source>
</reference>
<feature type="region of interest" description="Disordered" evidence="5">
    <location>
        <begin position="1658"/>
        <end position="1680"/>
    </location>
</feature>
<keyword evidence="4 7" id="KW-0378">Hydrolase</keyword>
<dbReference type="EMBL" id="BAAFST010000014">
    <property type="protein sequence ID" value="GAB1298806.1"/>
    <property type="molecule type" value="Genomic_DNA"/>
</dbReference>
<comment type="caution">
    <text evidence="7">The sequence shown here is derived from an EMBL/GenBank/DDBJ whole genome shotgun (WGS) entry which is preliminary data.</text>
</comment>
<keyword evidence="3" id="KW-0833">Ubl conjugation pathway</keyword>
<sequence>MFAPRSSVSIAPSKGLSNEPGQNSCFLNSALQVLWHLDIFRRSFRQLTTHKCMGDSCIFCALKDSYPIVKLQTSGFSWSPSSAFCRDGIFNQFQCSSEKVLPSDTLRSALAKTFQDEQRFQLGIMDDAAECFENLLMRIHFHIADETKEDICTAQHCISHQKFAMTLFEQCVCTSCGATSDPLPFIQMVHYISTTSLCNQAIRMLEKREKPSPSMFGELLQNASTMGDLRNCPSNCGERIRIRRVLMNAPQIITIGLVWDSDHSDLAEDVIHSLGTCLKLGDNLYIVYFWLGVKIYSKIDNNGMCSLGYPDRNPFASTPTSLYIMDKGLQGLFFRVTDDRAKQSELYLVGMICYYGKHYSTFFFQTKIRKWMYFDDAHVKEIGPKWKDVVTKCIKGHYQPLLLLYADPQGTPVSAQDLPPHAQFLSYTKTCYDSEDSEFSKNPTVFHSGRQSEGFSKGREPSISSDTRTDSSTESYPYKHSHHESVVSHFSSDSQGTVIYNVENDSMSQSSRDTALAGHLTDSECNQKQTSKKGSLVERRRSSGRVRRKGDEPQASGYHSEGETLKEKQAPRNASKSSSTSRLKDFKETVSNMIHSRPSLASQTSAGSPRVGRAGDQPDKMPLRSVPVHSRGWETESASSEAKSSSSSKYRPTWRPKRESLNIDSIFSKDKRKHSGYTQLRTFPEDAAKEFTPDEVSKPTANDIKDGGPSSQHKLWGAARPGAHLFEQHPRLIQRMESGYESSERNSSSPVSLDAAPPESVNVYRDQSTKRPVGFVPSWRHIPKSHSSSILEVDSTAPMTGWTKTQPLSDGEITGKSELDELQEEVARRAQEQELRKKREKELEAAKGFNPHPSRYMDLDELQNQEYLGSVPSTYMVAHNHLQLQSQGIRYSLLASTGRSDGFERSLQEANSIFEESLHLEQKGDCAAALALCNEAISKLRLTLHDASSSTHSRALVDKKLQISIRKARSLQDRMQQQPSSQQPVQPSASLPSQGGTLPQPTSEQPITLQVLLSQEAQLEPCKDTELGATSSFFHSPASCPELHSSLIPESPVSTVSQHSPPRGSSLKLLTSFEVDGVNHSAFHRQDLPKAGGRTEMNSQREPLPLDALGDGLQGCREDDGCRGRFPPQEGRDTAQGQLLEENKNPVDIYVGMPWSQSPGEATCERVIHSPSSPSSSSAQPCIPPYSACLPITSAASSPVLHATDPMQKLNQHRQAQSPQTSLTSNVVRGSEEHYRPEFPSTKGLVRSLAEQFQKIQKTSMRDAIGSQDRSLPSCLRKNSSPSDFMPPLSQAPGKEHCRWVKQPPSPDGRERLPCWEEPAGHSSLSMDSGLPNGQTSRRGQPRLAESDIYQGKLPQVTDIRPKELGSSANLGTSLPLDSWVNVTRLCDSQVKHSAPGPGVKSSSRNSHIPVTYPERNHILLHPHWNQDTEQETSELESLYQASLQASSHTGYSDWRSQDVAWQPLSLAGSADGMGRRLHSAPGLDLSKTPTAEMEHALHEPSTVPVSQDSSNVRKKTLETGHHCSSSSSLPVIHDPPVFLLDPKLYPPQPQFLSPDVLMPSMAGEPYRPPGTSRSVQQFLAMCDRDETPQGVKFTGRTLNYRSLPHRSRTDASWGPGSETNQHIGARVLTKPACKPQLTYTATLPERHQGLQVPHAQSWGNLFHSPSHPSAVHPGSPPSSNLHVPLRSAWNLGPVLGSRTPGPRRIDMPPDDDWRQSSYPSQYRHRRTGEERIMLVLSNAAGREQNRVRFLEHSRW</sequence>
<gene>
    <name evidence="7" type="ORF">APTSU1_001404200</name>
</gene>
<protein>
    <recommendedName>
        <fullName evidence="2">ubiquitinyl hydrolase 1</fullName>
        <ecNumber evidence="2">3.4.19.12</ecNumber>
    </recommendedName>
</protein>
<feature type="region of interest" description="Disordered" evidence="5">
    <location>
        <begin position="1209"/>
        <end position="1243"/>
    </location>
</feature>
<name>A0ABQ0FHT1_APOSI</name>
<evidence type="ECO:0000313" key="8">
    <source>
        <dbReference type="Proteomes" id="UP001623349"/>
    </source>
</evidence>
<feature type="compositionally biased region" description="Basic and acidic residues" evidence="5">
    <location>
        <begin position="560"/>
        <end position="570"/>
    </location>
</feature>
<feature type="compositionally biased region" description="Polar residues" evidence="5">
    <location>
        <begin position="589"/>
        <end position="607"/>
    </location>
</feature>
<feature type="region of interest" description="Disordered" evidence="5">
    <location>
        <begin position="442"/>
        <end position="492"/>
    </location>
</feature>
<accession>A0ABQ0FHT1</accession>
<dbReference type="Proteomes" id="UP001623349">
    <property type="component" value="Unassembled WGS sequence"/>
</dbReference>
<feature type="region of interest" description="Disordered" evidence="5">
    <location>
        <begin position="1694"/>
        <end position="1722"/>
    </location>
</feature>
<feature type="compositionally biased region" description="Polar residues" evidence="5">
    <location>
        <begin position="1209"/>
        <end position="1228"/>
    </location>
</feature>
<feature type="compositionally biased region" description="Polar residues" evidence="5">
    <location>
        <begin position="1323"/>
        <end position="1339"/>
    </location>
</feature>
<feature type="compositionally biased region" description="Basic and acidic residues" evidence="5">
    <location>
        <begin position="1704"/>
        <end position="1715"/>
    </location>
</feature>
<feature type="region of interest" description="Disordered" evidence="5">
    <location>
        <begin position="691"/>
        <end position="715"/>
    </location>
</feature>
<feature type="region of interest" description="Disordered" evidence="5">
    <location>
        <begin position="969"/>
        <end position="1003"/>
    </location>
</feature>
<evidence type="ECO:0000256" key="5">
    <source>
        <dbReference type="SAM" id="MobiDB-lite"/>
    </source>
</evidence>
<dbReference type="Pfam" id="PF00443">
    <property type="entry name" value="UCH"/>
    <property type="match status" value="1"/>
</dbReference>
<dbReference type="GO" id="GO:0016787">
    <property type="term" value="F:hydrolase activity"/>
    <property type="evidence" value="ECO:0007669"/>
    <property type="project" value="UniProtKB-KW"/>
</dbReference>
<feature type="region of interest" description="Disordered" evidence="5">
    <location>
        <begin position="1118"/>
        <end position="1143"/>
    </location>
</feature>
<feature type="region of interest" description="Disordered" evidence="5">
    <location>
        <begin position="737"/>
        <end position="759"/>
    </location>
</feature>
<dbReference type="CDD" id="cd02257">
    <property type="entry name" value="Peptidase_C19"/>
    <property type="match status" value="1"/>
</dbReference>
<evidence type="ECO:0000256" key="2">
    <source>
        <dbReference type="ARBA" id="ARBA00012759"/>
    </source>
</evidence>
<dbReference type="InterPro" id="IPR038765">
    <property type="entry name" value="Papain-like_cys_pep_sf"/>
</dbReference>
<dbReference type="PROSITE" id="PS50235">
    <property type="entry name" value="USP_3"/>
    <property type="match status" value="1"/>
</dbReference>
<evidence type="ECO:0000256" key="4">
    <source>
        <dbReference type="ARBA" id="ARBA00022801"/>
    </source>
</evidence>
<dbReference type="PANTHER" id="PTHR22975">
    <property type="entry name" value="UBIQUITIN SPECIFIC PROTEINASE"/>
    <property type="match status" value="1"/>
</dbReference>
<dbReference type="InterPro" id="IPR001394">
    <property type="entry name" value="Peptidase_C19_UCH"/>
</dbReference>
<feature type="region of interest" description="Disordered" evidence="5">
    <location>
        <begin position="1259"/>
        <end position="1346"/>
    </location>
</feature>
<feature type="region of interest" description="Disordered" evidence="5">
    <location>
        <begin position="506"/>
        <end position="656"/>
    </location>
</feature>
<feature type="compositionally biased region" description="Polar residues" evidence="5">
    <location>
        <begin position="523"/>
        <end position="533"/>
    </location>
</feature>
<feature type="compositionally biased region" description="Polar residues" evidence="5">
    <location>
        <begin position="442"/>
        <end position="454"/>
    </location>
</feature>
<dbReference type="InterPro" id="IPR028889">
    <property type="entry name" value="USP"/>
</dbReference>
<evidence type="ECO:0000259" key="6">
    <source>
        <dbReference type="PROSITE" id="PS50235"/>
    </source>
</evidence>
<feature type="domain" description="USP" evidence="6">
    <location>
        <begin position="14"/>
        <end position="408"/>
    </location>
</feature>
<feature type="compositionally biased region" description="Low complexity" evidence="5">
    <location>
        <begin position="462"/>
        <end position="475"/>
    </location>
</feature>
<dbReference type="EC" id="3.4.19.12" evidence="2"/>
<comment type="catalytic activity">
    <reaction evidence="1">
        <text>Thiol-dependent hydrolysis of ester, thioester, amide, peptide and isopeptide bonds formed by the C-terminal Gly of ubiquitin (a 76-residue protein attached to proteins as an intracellular targeting signal).</text>
        <dbReference type="EC" id="3.4.19.12"/>
    </reaction>
</comment>
<dbReference type="PANTHER" id="PTHR22975:SF5">
    <property type="entry name" value="INACTIVE UBIQUITIN CARBOXYL-TERMINAL HYDROLASE 54"/>
    <property type="match status" value="1"/>
</dbReference>
<feature type="compositionally biased region" description="Polar residues" evidence="5">
    <location>
        <begin position="572"/>
        <end position="581"/>
    </location>
</feature>
<feature type="compositionally biased region" description="Low complexity" evidence="5">
    <location>
        <begin position="636"/>
        <end position="649"/>
    </location>
</feature>
<organism evidence="7 8">
    <name type="scientific">Apodemus speciosus</name>
    <name type="common">Large Japanese field mouse</name>
    <dbReference type="NCBI Taxonomy" id="105296"/>
    <lineage>
        <taxon>Eukaryota</taxon>
        <taxon>Metazoa</taxon>
        <taxon>Chordata</taxon>
        <taxon>Craniata</taxon>
        <taxon>Vertebrata</taxon>
        <taxon>Euteleostomi</taxon>
        <taxon>Mammalia</taxon>
        <taxon>Eutheria</taxon>
        <taxon>Euarchontoglires</taxon>
        <taxon>Glires</taxon>
        <taxon>Rodentia</taxon>
        <taxon>Myomorpha</taxon>
        <taxon>Muroidea</taxon>
        <taxon>Muridae</taxon>
        <taxon>Murinae</taxon>
        <taxon>Apodemus</taxon>
    </lineage>
</organism>
<evidence type="ECO:0000256" key="3">
    <source>
        <dbReference type="ARBA" id="ARBA00022786"/>
    </source>
</evidence>
<evidence type="ECO:0000256" key="1">
    <source>
        <dbReference type="ARBA" id="ARBA00000707"/>
    </source>
</evidence>
<proteinExistence type="predicted"/>
<evidence type="ECO:0000313" key="7">
    <source>
        <dbReference type="EMBL" id="GAB1298806.1"/>
    </source>
</evidence>
<feature type="compositionally biased region" description="Low complexity" evidence="5">
    <location>
        <begin position="737"/>
        <end position="752"/>
    </location>
</feature>
<feature type="compositionally biased region" description="Low complexity" evidence="5">
    <location>
        <begin position="976"/>
        <end position="994"/>
    </location>
</feature>